<dbReference type="InterPro" id="IPR007848">
    <property type="entry name" value="Small_mtfrase_dom"/>
</dbReference>
<dbReference type="Gene3D" id="3.40.50.150">
    <property type="entry name" value="Vaccinia Virus protein VP39"/>
    <property type="match status" value="2"/>
</dbReference>
<dbReference type="GO" id="GO:0052916">
    <property type="term" value="F:23S rRNA (guanine(1835)-N(2))-methyltransferase activity"/>
    <property type="evidence" value="ECO:0007669"/>
    <property type="project" value="UniProtKB-EC"/>
</dbReference>
<evidence type="ECO:0000313" key="7">
    <source>
        <dbReference type="Proteomes" id="UP000243589"/>
    </source>
</evidence>
<dbReference type="AlphaFoldDB" id="A0A150H9C5"/>
<gene>
    <name evidence="6" type="primary">rlmG</name>
    <name evidence="6" type="ORF">Bravens_01684</name>
</gene>
<evidence type="ECO:0000259" key="5">
    <source>
        <dbReference type="Pfam" id="PF05175"/>
    </source>
</evidence>
<proteinExistence type="predicted"/>
<reference evidence="6 7" key="1">
    <citation type="submission" date="2016-01" db="EMBL/GenBank/DDBJ databases">
        <title>Use of Whole Genome Sequencing to ascertain that Brevibacterium massiliense (Roux, Raoult 2009) is a later heterotypic synonym of Brevibacterium ravenspurgense (Mages 2008).</title>
        <authorList>
            <person name="Bernier A.-M."/>
            <person name="Burdz T."/>
            <person name="Huynh C."/>
            <person name="Pachecho A.L."/>
            <person name="Wiebe D."/>
            <person name="Bonner C."/>
            <person name="Bernard K."/>
        </authorList>
    </citation>
    <scope>NUCLEOTIDE SEQUENCE [LARGE SCALE GENOMIC DNA]</scope>
    <source>
        <strain evidence="6 7">CCUG56047</strain>
    </source>
</reference>
<keyword evidence="2" id="KW-0698">rRNA processing</keyword>
<dbReference type="Proteomes" id="UP000243589">
    <property type="component" value="Unassembled WGS sequence"/>
</dbReference>
<dbReference type="GO" id="GO:0003676">
    <property type="term" value="F:nucleic acid binding"/>
    <property type="evidence" value="ECO:0007669"/>
    <property type="project" value="InterPro"/>
</dbReference>
<evidence type="ECO:0000256" key="4">
    <source>
        <dbReference type="ARBA" id="ARBA00022679"/>
    </source>
</evidence>
<accession>A0A150H9C5</accession>
<dbReference type="PROSITE" id="PS00092">
    <property type="entry name" value="N6_MTASE"/>
    <property type="match status" value="1"/>
</dbReference>
<dbReference type="PANTHER" id="PTHR47816">
    <property type="entry name" value="RIBOSOMAL RNA SMALL SUBUNIT METHYLTRANSFERASE C"/>
    <property type="match status" value="1"/>
</dbReference>
<keyword evidence="1" id="KW-0963">Cytoplasm</keyword>
<evidence type="ECO:0000256" key="1">
    <source>
        <dbReference type="ARBA" id="ARBA00022490"/>
    </source>
</evidence>
<evidence type="ECO:0000256" key="3">
    <source>
        <dbReference type="ARBA" id="ARBA00022603"/>
    </source>
</evidence>
<organism evidence="6 7">
    <name type="scientific">Brevibacterium ravenspurgense</name>
    <dbReference type="NCBI Taxonomy" id="479117"/>
    <lineage>
        <taxon>Bacteria</taxon>
        <taxon>Bacillati</taxon>
        <taxon>Actinomycetota</taxon>
        <taxon>Actinomycetes</taxon>
        <taxon>Micrococcales</taxon>
        <taxon>Brevibacteriaceae</taxon>
        <taxon>Brevibacterium</taxon>
    </lineage>
</organism>
<dbReference type="EC" id="2.1.1.174" evidence="6"/>
<keyword evidence="4 6" id="KW-0808">Transferase</keyword>
<dbReference type="SUPFAM" id="SSF53335">
    <property type="entry name" value="S-adenosyl-L-methionine-dependent methyltransferases"/>
    <property type="match status" value="1"/>
</dbReference>
<sequence length="425" mass="45376">MEPDVESPAWTAHTQRMRELFPAWPDGFPLSVFVSRYLLGRVAGQLNISGRPEVPPRHPVPLEDDASFVVLDDADGSVTAAVLAATTGTVTVYADFLPHAQRLREMFGDSRVSVRPLPGFPPHISAGLDVRGARPAKALLISPKAQAAVADYVAALRPVVDEFMVVGRDKHLFRGINAELARGFERVDVSPGRYKSRMIIGSTPESGTGFSTARIEPHQRTARADIPGVPELEVSAYGACFGGPEIDAGSALLLRALAERHAGSASSASTSTDDVPAGRPRILDLGCGNGWLLTAATHVLGAQQAVGVDASAAALASAELTAEAGMPAGVDWRVEYSNAGEGLPQQAFDVVLLNPPFHAGHEIESDTAKRMMRSAHAVLRPGGRVVAVFNSALRYRRELEALFGQDNVEQWARDRRFTVLSAVKS</sequence>
<evidence type="ECO:0000256" key="2">
    <source>
        <dbReference type="ARBA" id="ARBA00022552"/>
    </source>
</evidence>
<evidence type="ECO:0000313" key="6">
    <source>
        <dbReference type="EMBL" id="KXZ58631.1"/>
    </source>
</evidence>
<dbReference type="InterPro" id="IPR046977">
    <property type="entry name" value="RsmC/RlmG"/>
</dbReference>
<dbReference type="EMBL" id="LQQC01000010">
    <property type="protein sequence ID" value="KXZ58631.1"/>
    <property type="molecule type" value="Genomic_DNA"/>
</dbReference>
<feature type="domain" description="Methyltransferase small" evidence="5">
    <location>
        <begin position="233"/>
        <end position="420"/>
    </location>
</feature>
<dbReference type="CDD" id="cd02440">
    <property type="entry name" value="AdoMet_MTases"/>
    <property type="match status" value="1"/>
</dbReference>
<keyword evidence="7" id="KW-1185">Reference proteome</keyword>
<name>A0A150H9C5_9MICO</name>
<dbReference type="Pfam" id="PF05175">
    <property type="entry name" value="MTS"/>
    <property type="match status" value="1"/>
</dbReference>
<dbReference type="InterPro" id="IPR029063">
    <property type="entry name" value="SAM-dependent_MTases_sf"/>
</dbReference>
<dbReference type="PATRIC" id="fig|479117.4.peg.1668"/>
<comment type="caution">
    <text evidence="6">The sequence shown here is derived from an EMBL/GenBank/DDBJ whole genome shotgun (WGS) entry which is preliminary data.</text>
</comment>
<dbReference type="PANTHER" id="PTHR47816:SF4">
    <property type="entry name" value="RIBOSOMAL RNA SMALL SUBUNIT METHYLTRANSFERASE C"/>
    <property type="match status" value="1"/>
</dbReference>
<dbReference type="InterPro" id="IPR002052">
    <property type="entry name" value="DNA_methylase_N6_adenine_CS"/>
</dbReference>
<dbReference type="RefSeq" id="WP_062022216.1">
    <property type="nucleotide sequence ID" value="NZ_LQQC01000010.1"/>
</dbReference>
<keyword evidence="3 6" id="KW-0489">Methyltransferase</keyword>
<protein>
    <submittedName>
        <fullName evidence="6">Ribosomal RNA large subunit methyltransferase G</fullName>
        <ecNumber evidence="6">2.1.1.174</ecNumber>
    </submittedName>
</protein>